<dbReference type="InterPro" id="IPR002898">
    <property type="entry name" value="MotA_ExbB_proton_chnl"/>
</dbReference>
<dbReference type="GO" id="GO:0071978">
    <property type="term" value="P:bacterial-type flagellum-dependent swarming motility"/>
    <property type="evidence" value="ECO:0007669"/>
    <property type="project" value="InterPro"/>
</dbReference>
<evidence type="ECO:0000256" key="5">
    <source>
        <dbReference type="ARBA" id="ARBA00022989"/>
    </source>
</evidence>
<keyword evidence="7" id="KW-0653">Protein transport</keyword>
<dbReference type="PATRIC" id="fig|452.5.peg.430"/>
<evidence type="ECO:0000256" key="7">
    <source>
        <dbReference type="RuleBase" id="RU004057"/>
    </source>
</evidence>
<comment type="similarity">
    <text evidence="7">Belongs to the exbB/tolQ family.</text>
</comment>
<keyword evidence="11" id="KW-0282">Flagellum</keyword>
<organism evidence="11 12">
    <name type="scientific">Legionella spiritensis</name>
    <dbReference type="NCBI Taxonomy" id="452"/>
    <lineage>
        <taxon>Bacteria</taxon>
        <taxon>Pseudomonadati</taxon>
        <taxon>Pseudomonadota</taxon>
        <taxon>Gammaproteobacteria</taxon>
        <taxon>Legionellales</taxon>
        <taxon>Legionellaceae</taxon>
        <taxon>Legionella</taxon>
    </lineage>
</organism>
<dbReference type="RefSeq" id="WP_058482336.1">
    <property type="nucleotide sequence ID" value="NZ_CAAAII010000003.1"/>
</dbReference>
<keyword evidence="4" id="KW-0283">Flagellar rotation</keyword>
<protein>
    <submittedName>
        <fullName evidence="11">Flagellar motor protein</fullName>
    </submittedName>
</protein>
<keyword evidence="3 8" id="KW-0812">Transmembrane</keyword>
<feature type="domain" description="MotA/TolQ/ExbB proton channel" evidence="9">
    <location>
        <begin position="102"/>
        <end position="217"/>
    </location>
</feature>
<keyword evidence="12" id="KW-1185">Reference proteome</keyword>
<dbReference type="GO" id="GO:0015031">
    <property type="term" value="P:protein transport"/>
    <property type="evidence" value="ECO:0007669"/>
    <property type="project" value="UniProtKB-KW"/>
</dbReference>
<dbReference type="OrthoDB" id="9806929at2"/>
<feature type="domain" description="Motility protein A N-terminal" evidence="10">
    <location>
        <begin position="7"/>
        <end position="88"/>
    </location>
</feature>
<keyword evidence="11" id="KW-0969">Cilium</keyword>
<evidence type="ECO:0000256" key="8">
    <source>
        <dbReference type="SAM" id="Phobius"/>
    </source>
</evidence>
<dbReference type="InterPro" id="IPR046786">
    <property type="entry name" value="MotA_N"/>
</dbReference>
<evidence type="ECO:0000256" key="2">
    <source>
        <dbReference type="ARBA" id="ARBA00022475"/>
    </source>
</evidence>
<proteinExistence type="inferred from homology"/>
<keyword evidence="5 8" id="KW-1133">Transmembrane helix</keyword>
<dbReference type="STRING" id="452.Lspi_0393"/>
<evidence type="ECO:0000256" key="6">
    <source>
        <dbReference type="ARBA" id="ARBA00023136"/>
    </source>
</evidence>
<evidence type="ECO:0000256" key="3">
    <source>
        <dbReference type="ARBA" id="ARBA00022692"/>
    </source>
</evidence>
<dbReference type="Proteomes" id="UP000054877">
    <property type="component" value="Unassembled WGS sequence"/>
</dbReference>
<evidence type="ECO:0000313" key="12">
    <source>
        <dbReference type="Proteomes" id="UP000054877"/>
    </source>
</evidence>
<dbReference type="InterPro" id="IPR047055">
    <property type="entry name" value="MotA-like"/>
</dbReference>
<evidence type="ECO:0000259" key="10">
    <source>
        <dbReference type="Pfam" id="PF20560"/>
    </source>
</evidence>
<keyword evidence="6 8" id="KW-0472">Membrane</keyword>
<sequence length="260" mass="28506">MDGLTFLGLMTGFLAIIVGQMIEGGQINSLLNLPALLIVLGGTMGAVMVQTPLNTFKRAFKIIPWIFLPPKRSFEQTKVQLVELARKARQFGLLSLEEHIESEKNLLLRQGLELLVIGVDKQTIRQILETEIDRREAHDLHAAHVFESMGGYSPTIGILGAVLGLIQVMRNLASPSELGAGIAVAFVATIYGVGLANLVFLPVANKIKSCVRDQIHHDEMLIEGLVSMAGGESPNMLNLKLNNFGQHHQDEKKKQEGRKS</sequence>
<feature type="transmembrane region" description="Helical" evidence="8">
    <location>
        <begin position="151"/>
        <end position="169"/>
    </location>
</feature>
<gene>
    <name evidence="11" type="primary">motC</name>
    <name evidence="11" type="ORF">Lspi_0393</name>
</gene>
<keyword evidence="2" id="KW-1003">Cell membrane</keyword>
<feature type="transmembrane region" description="Helical" evidence="8">
    <location>
        <begin position="181"/>
        <end position="204"/>
    </location>
</feature>
<reference evidence="11 12" key="1">
    <citation type="submission" date="2015-11" db="EMBL/GenBank/DDBJ databases">
        <title>Genomic analysis of 38 Legionella species identifies large and diverse effector repertoires.</title>
        <authorList>
            <person name="Burstein D."/>
            <person name="Amaro F."/>
            <person name="Zusman T."/>
            <person name="Lifshitz Z."/>
            <person name="Cohen O."/>
            <person name="Gilbert J.A."/>
            <person name="Pupko T."/>
            <person name="Shuman H.A."/>
            <person name="Segal G."/>
        </authorList>
    </citation>
    <scope>NUCLEOTIDE SEQUENCE [LARGE SCALE GENOMIC DNA]</scope>
    <source>
        <strain evidence="11 12">Mt.St.Helens-9</strain>
    </source>
</reference>
<dbReference type="PANTHER" id="PTHR30433:SF3">
    <property type="entry name" value="MOTILITY PROTEIN A"/>
    <property type="match status" value="1"/>
</dbReference>
<dbReference type="AlphaFoldDB" id="A0A0W0Z9B5"/>
<evidence type="ECO:0000256" key="4">
    <source>
        <dbReference type="ARBA" id="ARBA00022779"/>
    </source>
</evidence>
<dbReference type="NCBIfam" id="NF006583">
    <property type="entry name" value="PRK09109.1"/>
    <property type="match status" value="1"/>
</dbReference>
<evidence type="ECO:0000256" key="1">
    <source>
        <dbReference type="ARBA" id="ARBA00004651"/>
    </source>
</evidence>
<comment type="caution">
    <text evidence="11">The sequence shown here is derived from an EMBL/GenBank/DDBJ whole genome shotgun (WGS) entry which is preliminary data.</text>
</comment>
<comment type="subcellular location">
    <subcellularLocation>
        <location evidence="1">Cell membrane</location>
        <topology evidence="1">Multi-pass membrane protein</topology>
    </subcellularLocation>
    <subcellularLocation>
        <location evidence="7">Membrane</location>
        <topology evidence="7">Multi-pass membrane protein</topology>
    </subcellularLocation>
</comment>
<dbReference type="EMBL" id="LNYX01000005">
    <property type="protein sequence ID" value="KTD65681.1"/>
    <property type="molecule type" value="Genomic_DNA"/>
</dbReference>
<keyword evidence="11" id="KW-0966">Cell projection</keyword>
<accession>A0A0W0Z9B5</accession>
<dbReference type="Pfam" id="PF01618">
    <property type="entry name" value="MotA_ExbB"/>
    <property type="match status" value="1"/>
</dbReference>
<dbReference type="GO" id="GO:0005886">
    <property type="term" value="C:plasma membrane"/>
    <property type="evidence" value="ECO:0007669"/>
    <property type="project" value="UniProtKB-SubCell"/>
</dbReference>
<keyword evidence="7" id="KW-0813">Transport</keyword>
<evidence type="ECO:0000313" key="11">
    <source>
        <dbReference type="EMBL" id="KTD65681.1"/>
    </source>
</evidence>
<feature type="transmembrane region" description="Helical" evidence="8">
    <location>
        <begin position="29"/>
        <end position="49"/>
    </location>
</feature>
<name>A0A0W0Z9B5_LEGSP</name>
<dbReference type="GO" id="GO:0006935">
    <property type="term" value="P:chemotaxis"/>
    <property type="evidence" value="ECO:0007669"/>
    <property type="project" value="InterPro"/>
</dbReference>
<dbReference type="PANTHER" id="PTHR30433">
    <property type="entry name" value="CHEMOTAXIS PROTEIN MOTA"/>
    <property type="match status" value="1"/>
</dbReference>
<evidence type="ECO:0000259" key="9">
    <source>
        <dbReference type="Pfam" id="PF01618"/>
    </source>
</evidence>
<dbReference type="Pfam" id="PF20560">
    <property type="entry name" value="MotA_N"/>
    <property type="match status" value="1"/>
</dbReference>